<dbReference type="EMBL" id="UYRV01008981">
    <property type="protein sequence ID" value="VDK56138.1"/>
    <property type="molecule type" value="Genomic_DNA"/>
</dbReference>
<evidence type="ECO:0000313" key="2">
    <source>
        <dbReference type="Proteomes" id="UP000271889"/>
    </source>
</evidence>
<proteinExistence type="predicted"/>
<reference evidence="1 2" key="1">
    <citation type="submission" date="2018-11" db="EMBL/GenBank/DDBJ databases">
        <authorList>
            <consortium name="Pathogen Informatics"/>
        </authorList>
    </citation>
    <scope>NUCLEOTIDE SEQUENCE [LARGE SCALE GENOMIC DNA]</scope>
</reference>
<dbReference type="SUPFAM" id="SSF48452">
    <property type="entry name" value="TPR-like"/>
    <property type="match status" value="1"/>
</dbReference>
<sequence>MAQKLLHQAQKVLTRALSLHTPSLRLRESALSSLASVHYLLGDFVQATHCYQQQLEIRLQLGGPPAEVLDNVAMSAEAAGNHALALTYRKQMLEHLSGVPLAKERLKIAKLHSCLNQAGEALEEYVSIEKSIPFMDEGDKEDLAMQIRIGKGVIYGLMVSHVLIYKNNDFYFCSDNRKSQKETF</sequence>
<evidence type="ECO:0008006" key="3">
    <source>
        <dbReference type="Google" id="ProtNLM"/>
    </source>
</evidence>
<dbReference type="Gene3D" id="1.25.40.10">
    <property type="entry name" value="Tetratricopeptide repeat domain"/>
    <property type="match status" value="1"/>
</dbReference>
<evidence type="ECO:0000313" key="1">
    <source>
        <dbReference type="EMBL" id="VDK56138.1"/>
    </source>
</evidence>
<dbReference type="Pfam" id="PF13424">
    <property type="entry name" value="TPR_12"/>
    <property type="match status" value="1"/>
</dbReference>
<dbReference type="AlphaFoldDB" id="A0A3P6SR40"/>
<dbReference type="InterPro" id="IPR011990">
    <property type="entry name" value="TPR-like_helical_dom_sf"/>
</dbReference>
<protein>
    <recommendedName>
        <fullName evidence="3">MalT-like TPR region domain-containing protein</fullName>
    </recommendedName>
</protein>
<name>A0A3P6SR40_CYLGO</name>
<organism evidence="1 2">
    <name type="scientific">Cylicostephanus goldi</name>
    <name type="common">Nematode worm</name>
    <dbReference type="NCBI Taxonomy" id="71465"/>
    <lineage>
        <taxon>Eukaryota</taxon>
        <taxon>Metazoa</taxon>
        <taxon>Ecdysozoa</taxon>
        <taxon>Nematoda</taxon>
        <taxon>Chromadorea</taxon>
        <taxon>Rhabditida</taxon>
        <taxon>Rhabditina</taxon>
        <taxon>Rhabditomorpha</taxon>
        <taxon>Strongyloidea</taxon>
        <taxon>Strongylidae</taxon>
        <taxon>Cylicostephanus</taxon>
    </lineage>
</organism>
<keyword evidence="2" id="KW-1185">Reference proteome</keyword>
<accession>A0A3P6SR40</accession>
<dbReference type="Proteomes" id="UP000271889">
    <property type="component" value="Unassembled WGS sequence"/>
</dbReference>
<gene>
    <name evidence="1" type="ORF">CGOC_LOCUS3545</name>
</gene>